<dbReference type="InterPro" id="IPR027417">
    <property type="entry name" value="P-loop_NTPase"/>
</dbReference>
<dbReference type="PANTHER" id="PTHR43581:SF2">
    <property type="entry name" value="EXCINUCLEASE ATPASE SUBUNIT"/>
    <property type="match status" value="1"/>
</dbReference>
<dbReference type="GO" id="GO:0016887">
    <property type="term" value="F:ATP hydrolysis activity"/>
    <property type="evidence" value="ECO:0007669"/>
    <property type="project" value="InterPro"/>
</dbReference>
<sequence length="387" mass="44589">MKESIKIHNLGPIKELTIDDIRPATFFIGASASGKSTILKAIALFRYLFKMLCIRSYLKDANISRSPFRIRMESLLRNCGFDAMINNDTYIEYSVFNNEQYVIKYANKKLTYEPKLIKRDDLVFFKVSFISESRNIIPIWASRIAANRGARLGFYFHETFNDFNEATDTIKELEIDYFRLKMNVRKTDLGKRYLLTPINKENAPFELTKASSGMQSAIPLSVIARYFASDFSFKDAFRRSVLNYLYENDNLTDFHPNVELADMQKYVHMHIEEPEVSADPATQIEIIDSLAKQCFINNRDDRSLSFIVATHSPYIINELNVLIHSYSKLTDAASINPQNIDVYKVIDGHIESLIAKDNLSNETIVNAIDMSETMDNIYQRYINIGKA</sequence>
<evidence type="ECO:0000313" key="2">
    <source>
        <dbReference type="Proteomes" id="UP000823617"/>
    </source>
</evidence>
<comment type="caution">
    <text evidence="1">The sequence shown here is derived from an EMBL/GenBank/DDBJ whole genome shotgun (WGS) entry which is preliminary data.</text>
</comment>
<dbReference type="EMBL" id="JADIMK010000019">
    <property type="protein sequence ID" value="MBO8455258.1"/>
    <property type="molecule type" value="Genomic_DNA"/>
</dbReference>
<accession>A0A9D9HK03</accession>
<dbReference type="AlphaFoldDB" id="A0A9D9HK03"/>
<reference evidence="1" key="2">
    <citation type="journal article" date="2021" name="PeerJ">
        <title>Extensive microbial diversity within the chicken gut microbiome revealed by metagenomics and culture.</title>
        <authorList>
            <person name="Gilroy R."/>
            <person name="Ravi A."/>
            <person name="Getino M."/>
            <person name="Pursley I."/>
            <person name="Horton D.L."/>
            <person name="Alikhan N.F."/>
            <person name="Baker D."/>
            <person name="Gharbi K."/>
            <person name="Hall N."/>
            <person name="Watson M."/>
            <person name="Adriaenssens E.M."/>
            <person name="Foster-Nyarko E."/>
            <person name="Jarju S."/>
            <person name="Secka A."/>
            <person name="Antonio M."/>
            <person name="Oren A."/>
            <person name="Chaudhuri R.R."/>
            <person name="La Ragione R."/>
            <person name="Hildebrand F."/>
            <person name="Pallen M.J."/>
        </authorList>
    </citation>
    <scope>NUCLEOTIDE SEQUENCE</scope>
    <source>
        <strain evidence="1">B1-3475</strain>
    </source>
</reference>
<organism evidence="1 2">
    <name type="scientific">Candidatus Cryptobacteroides intestinigallinarum</name>
    <dbReference type="NCBI Taxonomy" id="2840767"/>
    <lineage>
        <taxon>Bacteria</taxon>
        <taxon>Pseudomonadati</taxon>
        <taxon>Bacteroidota</taxon>
        <taxon>Bacteroidia</taxon>
        <taxon>Bacteroidales</taxon>
        <taxon>Candidatus Cryptobacteroides</taxon>
    </lineage>
</organism>
<name>A0A9D9HK03_9BACT</name>
<protein>
    <submittedName>
        <fullName evidence="1">AAA family ATPase</fullName>
    </submittedName>
</protein>
<evidence type="ECO:0000313" key="1">
    <source>
        <dbReference type="EMBL" id="MBO8455258.1"/>
    </source>
</evidence>
<reference evidence="1" key="1">
    <citation type="submission" date="2020-10" db="EMBL/GenBank/DDBJ databases">
        <authorList>
            <person name="Gilroy R."/>
        </authorList>
    </citation>
    <scope>NUCLEOTIDE SEQUENCE</scope>
    <source>
        <strain evidence="1">B1-3475</strain>
    </source>
</reference>
<dbReference type="InterPro" id="IPR051396">
    <property type="entry name" value="Bact_Antivir_Def_Nuclease"/>
</dbReference>
<dbReference type="PANTHER" id="PTHR43581">
    <property type="entry name" value="ATP/GTP PHOSPHATASE"/>
    <property type="match status" value="1"/>
</dbReference>
<gene>
    <name evidence="1" type="ORF">IAC08_02495</name>
</gene>
<dbReference type="GO" id="GO:0005524">
    <property type="term" value="F:ATP binding"/>
    <property type="evidence" value="ECO:0007669"/>
    <property type="project" value="InterPro"/>
</dbReference>
<dbReference type="Proteomes" id="UP000823617">
    <property type="component" value="Unassembled WGS sequence"/>
</dbReference>
<dbReference type="SUPFAM" id="SSF52540">
    <property type="entry name" value="P-loop containing nucleoside triphosphate hydrolases"/>
    <property type="match status" value="1"/>
</dbReference>
<dbReference type="Gene3D" id="3.40.50.300">
    <property type="entry name" value="P-loop containing nucleotide triphosphate hydrolases"/>
    <property type="match status" value="1"/>
</dbReference>
<proteinExistence type="predicted"/>